<reference evidence="1 2" key="1">
    <citation type="submission" date="2024-06" db="EMBL/GenBank/DDBJ databases">
        <title>Complete genome of Phlyctema vagabunda strain 19-DSS-EL-015.</title>
        <authorList>
            <person name="Fiorenzani C."/>
        </authorList>
    </citation>
    <scope>NUCLEOTIDE SEQUENCE [LARGE SCALE GENOMIC DNA]</scope>
    <source>
        <strain evidence="1 2">19-DSS-EL-015</strain>
    </source>
</reference>
<dbReference type="Pfam" id="PF13489">
    <property type="entry name" value="Methyltransf_23"/>
    <property type="match status" value="1"/>
</dbReference>
<keyword evidence="1" id="KW-0808">Transferase</keyword>
<accession>A0ABR4PN72</accession>
<comment type="caution">
    <text evidence="1">The sequence shown here is derived from an EMBL/GenBank/DDBJ whole genome shotgun (WGS) entry which is preliminary data.</text>
</comment>
<dbReference type="EMBL" id="JBFCZG010000003">
    <property type="protein sequence ID" value="KAL3424766.1"/>
    <property type="molecule type" value="Genomic_DNA"/>
</dbReference>
<evidence type="ECO:0000313" key="2">
    <source>
        <dbReference type="Proteomes" id="UP001629113"/>
    </source>
</evidence>
<organism evidence="1 2">
    <name type="scientific">Phlyctema vagabunda</name>
    <dbReference type="NCBI Taxonomy" id="108571"/>
    <lineage>
        <taxon>Eukaryota</taxon>
        <taxon>Fungi</taxon>
        <taxon>Dikarya</taxon>
        <taxon>Ascomycota</taxon>
        <taxon>Pezizomycotina</taxon>
        <taxon>Leotiomycetes</taxon>
        <taxon>Helotiales</taxon>
        <taxon>Dermateaceae</taxon>
        <taxon>Phlyctema</taxon>
    </lineage>
</organism>
<dbReference type="InterPro" id="IPR029063">
    <property type="entry name" value="SAM-dependent_MTases_sf"/>
</dbReference>
<dbReference type="Gene3D" id="3.40.50.150">
    <property type="entry name" value="Vaccinia Virus protein VP39"/>
    <property type="match status" value="1"/>
</dbReference>
<dbReference type="GO" id="GO:0008168">
    <property type="term" value="F:methyltransferase activity"/>
    <property type="evidence" value="ECO:0007669"/>
    <property type="project" value="UniProtKB-KW"/>
</dbReference>
<keyword evidence="2" id="KW-1185">Reference proteome</keyword>
<keyword evidence="1" id="KW-0489">Methyltransferase</keyword>
<dbReference type="Proteomes" id="UP001629113">
    <property type="component" value="Unassembled WGS sequence"/>
</dbReference>
<protein>
    <submittedName>
        <fullName evidence="1">Methyltransferase domain-containing protein</fullName>
    </submittedName>
</protein>
<evidence type="ECO:0000313" key="1">
    <source>
        <dbReference type="EMBL" id="KAL3424766.1"/>
    </source>
</evidence>
<proteinExistence type="predicted"/>
<gene>
    <name evidence="1" type="ORF">PVAG01_04047</name>
</gene>
<dbReference type="SUPFAM" id="SSF53335">
    <property type="entry name" value="S-adenosyl-L-methionine-dependent methyltransferases"/>
    <property type="match status" value="1"/>
</dbReference>
<dbReference type="GO" id="GO:0032259">
    <property type="term" value="P:methylation"/>
    <property type="evidence" value="ECO:0007669"/>
    <property type="project" value="UniProtKB-KW"/>
</dbReference>
<name>A0ABR4PN72_9HELO</name>
<sequence>MIFYNSVPPNLRFQIDDLEETWTFTNKFDFIYSRMMTGSFSDWPLVLNQAYQNLNPGGFIEIMDCIYPTKTDDDTFPENSMLRKWGELMLTGFAATGRPLDSALHSRELLEAAGFVNVVQADYKWPLNQWPKHERSKELGLWAFESLYWGIEGLSLAVFTRALRWTKEETMAFLVEVKKEIKDTKIHCYIPGRVIYGQRPMETPAA</sequence>